<feature type="transmembrane region" description="Helical" evidence="1">
    <location>
        <begin position="57"/>
        <end position="78"/>
    </location>
</feature>
<accession>A0ABY8UWM6</accession>
<dbReference type="Proteomes" id="UP001236652">
    <property type="component" value="Chromosome"/>
</dbReference>
<organism evidence="2 3">
    <name type="scientific">Pontibacillus chungwhensis</name>
    <dbReference type="NCBI Taxonomy" id="265426"/>
    <lineage>
        <taxon>Bacteria</taxon>
        <taxon>Bacillati</taxon>
        <taxon>Bacillota</taxon>
        <taxon>Bacilli</taxon>
        <taxon>Bacillales</taxon>
        <taxon>Bacillaceae</taxon>
        <taxon>Pontibacillus</taxon>
    </lineage>
</organism>
<protein>
    <recommendedName>
        <fullName evidence="4">DUF4282 domain-containing protein</fullName>
    </recommendedName>
</protein>
<evidence type="ECO:0000313" key="2">
    <source>
        <dbReference type="EMBL" id="WIF97745.1"/>
    </source>
</evidence>
<sequence>MDKGNMIKTALLGSTSSHKLDSYPVLKIIKAVFTYLSLAVLVIGTLAALVNLFTGKFLLFLVTLIVTFIGWGTIKIYAEFIQLAVDIADNTRRTAEVVERQRVS</sequence>
<keyword evidence="1" id="KW-0812">Transmembrane</keyword>
<dbReference type="EMBL" id="CP126446">
    <property type="protein sequence ID" value="WIF97745.1"/>
    <property type="molecule type" value="Genomic_DNA"/>
</dbReference>
<proteinExistence type="predicted"/>
<evidence type="ECO:0000256" key="1">
    <source>
        <dbReference type="SAM" id="Phobius"/>
    </source>
</evidence>
<feature type="transmembrane region" description="Helical" evidence="1">
    <location>
        <begin position="28"/>
        <end position="50"/>
    </location>
</feature>
<reference evidence="2 3" key="1">
    <citation type="submission" date="2023-05" db="EMBL/GenBank/DDBJ databases">
        <title>Comparative genomics reveals the evidence of polycyclic aromatic hydrocarbons degradation in moderately halophilic genus Pontibacillus.</title>
        <authorList>
            <person name="Yang H."/>
            <person name="Qian Z."/>
        </authorList>
    </citation>
    <scope>NUCLEOTIDE SEQUENCE [LARGE SCALE GENOMIC DNA]</scope>
    <source>
        <strain evidence="3">HN14</strain>
    </source>
</reference>
<evidence type="ECO:0000313" key="3">
    <source>
        <dbReference type="Proteomes" id="UP001236652"/>
    </source>
</evidence>
<evidence type="ECO:0008006" key="4">
    <source>
        <dbReference type="Google" id="ProtNLM"/>
    </source>
</evidence>
<keyword evidence="1" id="KW-1133">Transmembrane helix</keyword>
<keyword evidence="1" id="KW-0472">Membrane</keyword>
<name>A0ABY8UWM6_9BACI</name>
<gene>
    <name evidence="2" type="ORF">QNI29_18780</name>
</gene>
<keyword evidence="3" id="KW-1185">Reference proteome</keyword>
<dbReference type="RefSeq" id="WP_231417871.1">
    <property type="nucleotide sequence ID" value="NZ_CP126446.1"/>
</dbReference>